<comment type="caution">
    <text evidence="3">The sequence shown here is derived from an EMBL/GenBank/DDBJ whole genome shotgun (WGS) entry which is preliminary data.</text>
</comment>
<dbReference type="PANTHER" id="PTHR11070">
    <property type="entry name" value="UVRD / RECB / PCRA DNA HELICASE FAMILY MEMBER"/>
    <property type="match status" value="1"/>
</dbReference>
<dbReference type="EMBL" id="SPPK01000002">
    <property type="protein sequence ID" value="TFU90171.1"/>
    <property type="molecule type" value="Genomic_DNA"/>
</dbReference>
<evidence type="ECO:0000313" key="4">
    <source>
        <dbReference type="Proteomes" id="UP000298285"/>
    </source>
</evidence>
<evidence type="ECO:0000256" key="1">
    <source>
        <dbReference type="ARBA" id="ARBA00034923"/>
    </source>
</evidence>
<dbReference type="GO" id="GO:0003677">
    <property type="term" value="F:DNA binding"/>
    <property type="evidence" value="ECO:0007669"/>
    <property type="project" value="InterPro"/>
</dbReference>
<dbReference type="Pfam" id="PF08378">
    <property type="entry name" value="NERD"/>
    <property type="match status" value="1"/>
</dbReference>
<dbReference type="InterPro" id="IPR000212">
    <property type="entry name" value="DNA_helicase_UvrD/REP"/>
</dbReference>
<dbReference type="GO" id="GO:0005524">
    <property type="term" value="F:ATP binding"/>
    <property type="evidence" value="ECO:0007669"/>
    <property type="project" value="InterPro"/>
</dbReference>
<dbReference type="Proteomes" id="UP000298285">
    <property type="component" value="Unassembled WGS sequence"/>
</dbReference>
<accession>A0A4Y9IP87</accession>
<dbReference type="GO" id="GO:0000725">
    <property type="term" value="P:recombinational repair"/>
    <property type="evidence" value="ECO:0007669"/>
    <property type="project" value="TreeGrafter"/>
</dbReference>
<protein>
    <recommendedName>
        <fullName evidence="1">DNA 3'-5' helicase II</fullName>
    </recommendedName>
</protein>
<dbReference type="AlphaFoldDB" id="A0A4Y9IP87"/>
<dbReference type="InterPro" id="IPR011528">
    <property type="entry name" value="NERD"/>
</dbReference>
<sequence>MAILYPQYDIIMTLKVPPTEGEKRIIDFLLDILNDEYEIFFQPFLNGDCPDIIVMRKGGGILIIEVKDWDLNSYHIKYKDKWHVSYNNAYIKSPISQVLKYKENLYDLHIQSLLDLKLKDYKYWLIVNCAVFFYNENHNDIYNFIFAPFHERQRGLNINDTECQIELQKYKDFIDKNVSIIGKDDLKDSFFNSLLNKTWISRKSRYFDLELYRSFKRYLKPSFHSIEDGKDIRYTTKQKELIISKDGEQKIRGIAGSGKTLVLAKRAINAHIRKNETILILTYNISLRNYIHEKLSDVRENFHWESFHILNYHDFINSIMNNLGIEFMIPKDFDCMSSIFKEQFFNQNYYGNIKLFEKHIERINKYSTILIDEVQDFQTEWLRIVKKYFLAQDGEFVVFGDSKQDIYNRVSLDSSNKKSIQIPDSPGRWNELNQSFRLTPILTAYASNFQNTFMKEKHDVDIFDNTENIQRRINDNIYYKYLEGRYFDDIIKTIIQFSKTNRIHPNDICILSSSIDLIRELDFLFRDNTKEKTYIMSETKEQYDERIKKSNNNKKYFERIRKNKKIHFWMNSGLTKLSTVHSFKGWEIDSLFFIITEDFETNYELTYTGFTRCINNLIILNIGNIRFDLYMKSLPYVIVL</sequence>
<evidence type="ECO:0000259" key="2">
    <source>
        <dbReference type="Pfam" id="PF08378"/>
    </source>
</evidence>
<organism evidence="3 4">
    <name type="scientific">Dysgonomonas mossii</name>
    <dbReference type="NCBI Taxonomy" id="163665"/>
    <lineage>
        <taxon>Bacteria</taxon>
        <taxon>Pseudomonadati</taxon>
        <taxon>Bacteroidota</taxon>
        <taxon>Bacteroidia</taxon>
        <taxon>Bacteroidales</taxon>
        <taxon>Dysgonomonadaceae</taxon>
        <taxon>Dysgonomonas</taxon>
    </lineage>
</organism>
<dbReference type="PANTHER" id="PTHR11070:SF2">
    <property type="entry name" value="ATP-DEPENDENT DNA HELICASE SRS2"/>
    <property type="match status" value="1"/>
</dbReference>
<proteinExistence type="predicted"/>
<dbReference type="InterPro" id="IPR027417">
    <property type="entry name" value="P-loop_NTPase"/>
</dbReference>
<evidence type="ECO:0000313" key="3">
    <source>
        <dbReference type="EMBL" id="TFU90171.1"/>
    </source>
</evidence>
<name>A0A4Y9IP87_9BACT</name>
<dbReference type="GO" id="GO:0043138">
    <property type="term" value="F:3'-5' DNA helicase activity"/>
    <property type="evidence" value="ECO:0007669"/>
    <property type="project" value="TreeGrafter"/>
</dbReference>
<feature type="domain" description="NERD" evidence="2">
    <location>
        <begin position="20"/>
        <end position="111"/>
    </location>
</feature>
<dbReference type="OrthoDB" id="9787585at2"/>
<gene>
    <name evidence="3" type="ORF">E4T88_09185</name>
</gene>
<dbReference type="SUPFAM" id="SSF52540">
    <property type="entry name" value="P-loop containing nucleoside triphosphate hydrolases"/>
    <property type="match status" value="1"/>
</dbReference>
<dbReference type="Gene3D" id="3.40.50.300">
    <property type="entry name" value="P-loop containing nucleotide triphosphate hydrolases"/>
    <property type="match status" value="2"/>
</dbReference>
<dbReference type="Pfam" id="PF13245">
    <property type="entry name" value="AAA_19"/>
    <property type="match status" value="1"/>
</dbReference>
<reference evidence="3 4" key="1">
    <citation type="submission" date="2019-03" db="EMBL/GenBank/DDBJ databases">
        <title>Diversity of the mouse oral microbiome.</title>
        <authorList>
            <person name="Joseph S."/>
            <person name="Aduse-Opoku J."/>
            <person name="Curtis M."/>
            <person name="Wade W."/>
            <person name="Hashim A."/>
        </authorList>
    </citation>
    <scope>NUCLEOTIDE SEQUENCE [LARGE SCALE GENOMIC DNA]</scope>
    <source>
        <strain evidence="3 4">P11</strain>
    </source>
</reference>